<evidence type="ECO:0000313" key="6">
    <source>
        <dbReference type="EMBL" id="ORZ22426.1"/>
    </source>
</evidence>
<evidence type="ECO:0000256" key="4">
    <source>
        <dbReference type="ARBA" id="ARBA00023136"/>
    </source>
</evidence>
<accession>A0A1X2IUE9</accession>
<evidence type="ECO:0000256" key="2">
    <source>
        <dbReference type="ARBA" id="ARBA00022692"/>
    </source>
</evidence>
<dbReference type="Pfam" id="PF04750">
    <property type="entry name" value="Far-17a_AIG1"/>
    <property type="match status" value="1"/>
</dbReference>
<protein>
    <submittedName>
        <fullName evidence="6">FAR-17a/AIG1-like protein</fullName>
    </submittedName>
</protein>
<name>A0A1X2IUE9_9FUNG</name>
<dbReference type="Proteomes" id="UP000193560">
    <property type="component" value="Unassembled WGS sequence"/>
</dbReference>
<dbReference type="PANTHER" id="PTHR10989">
    <property type="entry name" value="ANDROGEN-INDUCED PROTEIN 1-RELATED"/>
    <property type="match status" value="1"/>
</dbReference>
<evidence type="ECO:0000256" key="5">
    <source>
        <dbReference type="SAM" id="Phobius"/>
    </source>
</evidence>
<gene>
    <name evidence="6" type="ORF">BCR42DRAFT_319370</name>
</gene>
<reference evidence="6 7" key="1">
    <citation type="submission" date="2016-07" db="EMBL/GenBank/DDBJ databases">
        <title>Pervasive Adenine N6-methylation of Active Genes in Fungi.</title>
        <authorList>
            <consortium name="DOE Joint Genome Institute"/>
            <person name="Mondo S.J."/>
            <person name="Dannebaum R.O."/>
            <person name="Kuo R.C."/>
            <person name="Labutti K."/>
            <person name="Haridas S."/>
            <person name="Kuo A."/>
            <person name="Salamov A."/>
            <person name="Ahrendt S.R."/>
            <person name="Lipzen A."/>
            <person name="Sullivan W."/>
            <person name="Andreopoulos W.B."/>
            <person name="Clum A."/>
            <person name="Lindquist E."/>
            <person name="Daum C."/>
            <person name="Ramamoorthy G.K."/>
            <person name="Gryganskyi A."/>
            <person name="Culley D."/>
            <person name="Magnuson J.K."/>
            <person name="James T.Y."/>
            <person name="O'Malley M.A."/>
            <person name="Stajich J.E."/>
            <person name="Spatafora J.W."/>
            <person name="Visel A."/>
            <person name="Grigoriev I.V."/>
        </authorList>
    </citation>
    <scope>NUCLEOTIDE SEQUENCE [LARGE SCALE GENOMIC DNA]</scope>
    <source>
        <strain evidence="6 7">NRRL 1336</strain>
    </source>
</reference>
<organism evidence="6 7">
    <name type="scientific">Absidia repens</name>
    <dbReference type="NCBI Taxonomy" id="90262"/>
    <lineage>
        <taxon>Eukaryota</taxon>
        <taxon>Fungi</taxon>
        <taxon>Fungi incertae sedis</taxon>
        <taxon>Mucoromycota</taxon>
        <taxon>Mucoromycotina</taxon>
        <taxon>Mucoromycetes</taxon>
        <taxon>Mucorales</taxon>
        <taxon>Cunninghamellaceae</taxon>
        <taxon>Absidia</taxon>
    </lineage>
</organism>
<dbReference type="AlphaFoldDB" id="A0A1X2IUE9"/>
<feature type="transmembrane region" description="Helical" evidence="5">
    <location>
        <begin position="149"/>
        <end position="167"/>
    </location>
</feature>
<dbReference type="GO" id="GO:0016020">
    <property type="term" value="C:membrane"/>
    <property type="evidence" value="ECO:0007669"/>
    <property type="project" value="InterPro"/>
</dbReference>
<keyword evidence="4 5" id="KW-0472">Membrane</keyword>
<keyword evidence="2 5" id="KW-0812">Transmembrane</keyword>
<sequence>MNSLSSTSYTSLSLNIIGLLSNLVCLYAVHYWYANPFALGFGGHFQYLTIIGLAWATFSFTINIYRFFWPNSLKGLHDLVIHVAIPLEAIVSLLYWGMTFIDPQLLIPKEAEPVPWIMDGAMHIYPTIIIWTDFLLLNTNFRRAWRHTVYIYSFVFLYYLWSCYCQSRNGYWVYQFLEHFESPWSRFSFYFISGTISWIFYEIGK</sequence>
<feature type="transmembrane region" description="Helical" evidence="5">
    <location>
        <begin position="187"/>
        <end position="204"/>
    </location>
</feature>
<dbReference type="EMBL" id="MCGE01000004">
    <property type="protein sequence ID" value="ORZ22426.1"/>
    <property type="molecule type" value="Genomic_DNA"/>
</dbReference>
<feature type="transmembrane region" description="Helical" evidence="5">
    <location>
        <begin position="12"/>
        <end position="33"/>
    </location>
</feature>
<comment type="caution">
    <text evidence="6">The sequence shown here is derived from an EMBL/GenBank/DDBJ whole genome shotgun (WGS) entry which is preliminary data.</text>
</comment>
<dbReference type="InterPro" id="IPR006838">
    <property type="entry name" value="ADTRP_AIG1"/>
</dbReference>
<evidence type="ECO:0000313" key="7">
    <source>
        <dbReference type="Proteomes" id="UP000193560"/>
    </source>
</evidence>
<dbReference type="GO" id="GO:0012505">
    <property type="term" value="C:endomembrane system"/>
    <property type="evidence" value="ECO:0007669"/>
    <property type="project" value="UniProtKB-SubCell"/>
</dbReference>
<keyword evidence="7" id="KW-1185">Reference proteome</keyword>
<proteinExistence type="predicted"/>
<dbReference type="PANTHER" id="PTHR10989:SF16">
    <property type="entry name" value="AT02829P-RELATED"/>
    <property type="match status" value="1"/>
</dbReference>
<feature type="transmembrane region" description="Helical" evidence="5">
    <location>
        <begin position="79"/>
        <end position="96"/>
    </location>
</feature>
<feature type="transmembrane region" description="Helical" evidence="5">
    <location>
        <begin position="116"/>
        <end position="137"/>
    </location>
</feature>
<feature type="transmembrane region" description="Helical" evidence="5">
    <location>
        <begin position="45"/>
        <end position="67"/>
    </location>
</feature>
<evidence type="ECO:0000256" key="1">
    <source>
        <dbReference type="ARBA" id="ARBA00004127"/>
    </source>
</evidence>
<keyword evidence="3 5" id="KW-1133">Transmembrane helix</keyword>
<dbReference type="OrthoDB" id="1898221at2759"/>
<comment type="subcellular location">
    <subcellularLocation>
        <location evidence="1">Endomembrane system</location>
        <topology evidence="1">Multi-pass membrane protein</topology>
    </subcellularLocation>
</comment>
<evidence type="ECO:0000256" key="3">
    <source>
        <dbReference type="ARBA" id="ARBA00022989"/>
    </source>
</evidence>